<proteinExistence type="predicted"/>
<comment type="caution">
    <text evidence="1">The sequence shown here is derived from an EMBL/GenBank/DDBJ whole genome shotgun (WGS) entry which is preliminary data.</text>
</comment>
<gene>
    <name evidence="1" type="ORF">F5144DRAFT_208938</name>
</gene>
<dbReference type="Proteomes" id="UP000724584">
    <property type="component" value="Unassembled WGS sequence"/>
</dbReference>
<accession>A0ACB7PFT0</accession>
<protein>
    <submittedName>
        <fullName evidence="1">Uncharacterized protein</fullName>
    </submittedName>
</protein>
<evidence type="ECO:0000313" key="2">
    <source>
        <dbReference type="Proteomes" id="UP000724584"/>
    </source>
</evidence>
<dbReference type="EMBL" id="JAGIZQ010000003">
    <property type="protein sequence ID" value="KAH6637187.1"/>
    <property type="molecule type" value="Genomic_DNA"/>
</dbReference>
<keyword evidence="2" id="KW-1185">Reference proteome</keyword>
<name>A0ACB7PFT0_9PEZI</name>
<reference evidence="1 2" key="1">
    <citation type="journal article" date="2021" name="Nat. Commun.">
        <title>Genetic determinants of endophytism in the Arabidopsis root mycobiome.</title>
        <authorList>
            <person name="Mesny F."/>
            <person name="Miyauchi S."/>
            <person name="Thiergart T."/>
            <person name="Pickel B."/>
            <person name="Atanasova L."/>
            <person name="Karlsson M."/>
            <person name="Huettel B."/>
            <person name="Barry K.W."/>
            <person name="Haridas S."/>
            <person name="Chen C."/>
            <person name="Bauer D."/>
            <person name="Andreopoulos W."/>
            <person name="Pangilinan J."/>
            <person name="LaButti K."/>
            <person name="Riley R."/>
            <person name="Lipzen A."/>
            <person name="Clum A."/>
            <person name="Drula E."/>
            <person name="Henrissat B."/>
            <person name="Kohler A."/>
            <person name="Grigoriev I.V."/>
            <person name="Martin F.M."/>
            <person name="Hacquard S."/>
        </authorList>
    </citation>
    <scope>NUCLEOTIDE SEQUENCE [LARGE SCALE GENOMIC DNA]</scope>
    <source>
        <strain evidence="1 2">MPI-SDFR-AT-0079</strain>
    </source>
</reference>
<organism evidence="1 2">
    <name type="scientific">Chaetomium tenue</name>
    <dbReference type="NCBI Taxonomy" id="1854479"/>
    <lineage>
        <taxon>Eukaryota</taxon>
        <taxon>Fungi</taxon>
        <taxon>Dikarya</taxon>
        <taxon>Ascomycota</taxon>
        <taxon>Pezizomycotina</taxon>
        <taxon>Sordariomycetes</taxon>
        <taxon>Sordariomycetidae</taxon>
        <taxon>Sordariales</taxon>
        <taxon>Chaetomiaceae</taxon>
        <taxon>Chaetomium</taxon>
    </lineage>
</organism>
<evidence type="ECO:0000313" key="1">
    <source>
        <dbReference type="EMBL" id="KAH6637187.1"/>
    </source>
</evidence>
<sequence length="198" mass="23147">MRRLKIEFHPCAPDGRWYFSGPRGEDPHPEGYFITKEHYPPGLESDQEDEHGDEDDVCLERQPDMFRIRPIAERINPLLLGFASSLKRRILPMRDAEFMLFTWLTWRPSEERAREYLGSDDAPPSAKNGPVMFRWGVKYEASNIRGQGRVTWQVSEGWRPAEEVMSAFEYLMGGDGGNMEWKALKFVREREQDPSDFM</sequence>